<sequence>MPLRLVRTSIFFFGVKNDRGSVLRFYPAFLVVLMGIASMSSARAAVSIQRLPIDGGGSVLVVRGEFEFTDDPAALANEAKASGARVVTFDSNGGNIHAAMAFGRAIRSLGLETIQIRSAQCASACALAFVGGVTRTAEPGSIGVHQSSFSGDAQIDGQSAVAAVQAMTADIMTYLVEMGVDPKLLQLSLSVESSDMRYLTSSEMTQFSVTSSSSVEHQQTPATTSEVIPAAIEPSGEAAVIAPTARDQALEFVTRYHEAWSWPNTRALAFMNSAYADAVVFYGNAVSRADVLREKTVFAERWPQRAYSVKHGTEQAVCGSTCTVSAIVEWYTHSPQRAKTSSGAAEFTLTWNPATGKIESETGKVLQTDKKAREPLRIISQWERQNGDCRGGPGNSAETLRACDRRDAVGAKLDAVGWCYGREGEYGYQMEWHVCGQ</sequence>
<dbReference type="SUPFAM" id="SSF52096">
    <property type="entry name" value="ClpP/crotonase"/>
    <property type="match status" value="1"/>
</dbReference>
<evidence type="ECO:0008006" key="3">
    <source>
        <dbReference type="Google" id="ProtNLM"/>
    </source>
</evidence>
<protein>
    <recommendedName>
        <fullName evidence="3">Clp protease</fullName>
    </recommendedName>
</protein>
<dbReference type="InterPro" id="IPR029045">
    <property type="entry name" value="ClpP/crotonase-like_dom_sf"/>
</dbReference>
<dbReference type="Gene3D" id="3.90.226.10">
    <property type="entry name" value="2-enoyl-CoA Hydratase, Chain A, domain 1"/>
    <property type="match status" value="1"/>
</dbReference>
<keyword evidence="2" id="KW-1185">Reference proteome</keyword>
<comment type="caution">
    <text evidence="1">The sequence shown here is derived from an EMBL/GenBank/DDBJ whole genome shotgun (WGS) entry which is preliminary data.</text>
</comment>
<dbReference type="Proteomes" id="UP001230207">
    <property type="component" value="Unassembled WGS sequence"/>
</dbReference>
<accession>A0ABU0BL51</accession>
<evidence type="ECO:0000313" key="2">
    <source>
        <dbReference type="Proteomes" id="UP001230207"/>
    </source>
</evidence>
<evidence type="ECO:0000313" key="1">
    <source>
        <dbReference type="EMBL" id="MDQ0318978.1"/>
    </source>
</evidence>
<organism evidence="1 2">
    <name type="scientific">Pararhizobium capsulatum DSM 1112</name>
    <dbReference type="NCBI Taxonomy" id="1121113"/>
    <lineage>
        <taxon>Bacteria</taxon>
        <taxon>Pseudomonadati</taxon>
        <taxon>Pseudomonadota</taxon>
        <taxon>Alphaproteobacteria</taxon>
        <taxon>Hyphomicrobiales</taxon>
        <taxon>Rhizobiaceae</taxon>
        <taxon>Rhizobium/Agrobacterium group</taxon>
        <taxon>Pararhizobium</taxon>
    </lineage>
</organism>
<proteinExistence type="predicted"/>
<gene>
    <name evidence="1" type="ORF">QO002_001116</name>
</gene>
<dbReference type="EMBL" id="JAUSVF010000001">
    <property type="protein sequence ID" value="MDQ0318978.1"/>
    <property type="molecule type" value="Genomic_DNA"/>
</dbReference>
<dbReference type="RefSeq" id="WP_307227489.1">
    <property type="nucleotide sequence ID" value="NZ_JAUSVF010000001.1"/>
</dbReference>
<reference evidence="1 2" key="1">
    <citation type="submission" date="2023-07" db="EMBL/GenBank/DDBJ databases">
        <title>Genomic Encyclopedia of Type Strains, Phase IV (KMG-IV): sequencing the most valuable type-strain genomes for metagenomic binning, comparative biology and taxonomic classification.</title>
        <authorList>
            <person name="Goeker M."/>
        </authorList>
    </citation>
    <scope>NUCLEOTIDE SEQUENCE [LARGE SCALE GENOMIC DNA]</scope>
    <source>
        <strain evidence="1 2">DSM 1112</strain>
    </source>
</reference>
<name>A0ABU0BL51_9HYPH</name>